<feature type="compositionally biased region" description="Low complexity" evidence="5">
    <location>
        <begin position="47"/>
        <end position="63"/>
    </location>
</feature>
<dbReference type="WBParaSite" id="maker-uti_cns_0001068-snap-gene-0.7-mRNA-1">
    <property type="protein sequence ID" value="maker-uti_cns_0001068-snap-gene-0.7-mRNA-1"/>
    <property type="gene ID" value="maker-uti_cns_0001068-snap-gene-0.7"/>
</dbReference>
<comment type="subcellular location">
    <subcellularLocation>
        <location evidence="1">Nucleus</location>
    </subcellularLocation>
</comment>
<feature type="compositionally biased region" description="Gly residues" evidence="5">
    <location>
        <begin position="105"/>
        <end position="116"/>
    </location>
</feature>
<dbReference type="GO" id="GO:0000339">
    <property type="term" value="F:RNA cap binding"/>
    <property type="evidence" value="ECO:0007669"/>
    <property type="project" value="InterPro"/>
</dbReference>
<evidence type="ECO:0000256" key="1">
    <source>
        <dbReference type="ARBA" id="ARBA00004123"/>
    </source>
</evidence>
<dbReference type="Proteomes" id="UP000095280">
    <property type="component" value="Unplaced"/>
</dbReference>
<proteinExistence type="predicted"/>
<feature type="compositionally biased region" description="Acidic residues" evidence="5">
    <location>
        <begin position="384"/>
        <end position="393"/>
    </location>
</feature>
<dbReference type="InterPro" id="IPR002344">
    <property type="entry name" value="Lupus_La"/>
</dbReference>
<dbReference type="InterPro" id="IPR045180">
    <property type="entry name" value="La_dom_prot"/>
</dbReference>
<keyword evidence="7" id="KW-1185">Reference proteome</keyword>
<dbReference type="GO" id="GO:0005634">
    <property type="term" value="C:nucleus"/>
    <property type="evidence" value="ECO:0007669"/>
    <property type="project" value="UniProtKB-SubCell"/>
</dbReference>
<dbReference type="Pfam" id="PF21071">
    <property type="entry name" value="LARP1_HEAT"/>
    <property type="match status" value="1"/>
</dbReference>
<dbReference type="AlphaFoldDB" id="A0A1I8G702"/>
<feature type="region of interest" description="Disordered" evidence="5">
    <location>
        <begin position="533"/>
        <end position="557"/>
    </location>
</feature>
<keyword evidence="2 4" id="KW-0694">RNA-binding</keyword>
<keyword evidence="3" id="KW-0539">Nucleus</keyword>
<feature type="compositionally biased region" description="Low complexity" evidence="5">
    <location>
        <begin position="78"/>
        <end position="88"/>
    </location>
</feature>
<feature type="region of interest" description="Disordered" evidence="5">
    <location>
        <begin position="1"/>
        <end position="124"/>
    </location>
</feature>
<feature type="compositionally biased region" description="Polar residues" evidence="5">
    <location>
        <begin position="695"/>
        <end position="716"/>
    </location>
</feature>
<feature type="compositionally biased region" description="Basic residues" evidence="5">
    <location>
        <begin position="422"/>
        <end position="433"/>
    </location>
</feature>
<dbReference type="InterPro" id="IPR006630">
    <property type="entry name" value="La_HTH"/>
</dbReference>
<evidence type="ECO:0000256" key="2">
    <source>
        <dbReference type="ARBA" id="ARBA00022884"/>
    </source>
</evidence>
<accession>A0A1I8G702</accession>
<protein>
    <submittedName>
        <fullName evidence="8">HTH La-type RNA-binding domain-containing protein</fullName>
    </submittedName>
</protein>
<feature type="region of interest" description="Disordered" evidence="5">
    <location>
        <begin position="693"/>
        <end position="716"/>
    </location>
</feature>
<dbReference type="InterPro" id="IPR036388">
    <property type="entry name" value="WH-like_DNA-bd_sf"/>
</dbReference>
<dbReference type="GO" id="GO:0048255">
    <property type="term" value="P:mRNA stabilization"/>
    <property type="evidence" value="ECO:0007669"/>
    <property type="project" value="InterPro"/>
</dbReference>
<name>A0A1I8G702_9PLAT</name>
<dbReference type="SMART" id="SM00715">
    <property type="entry name" value="LA"/>
    <property type="match status" value="1"/>
</dbReference>
<dbReference type="Gene3D" id="1.10.10.10">
    <property type="entry name" value="Winged helix-like DNA-binding domain superfamily/Winged helix DNA-binding domain"/>
    <property type="match status" value="1"/>
</dbReference>
<dbReference type="PROSITE" id="PS50961">
    <property type="entry name" value="HTH_LA"/>
    <property type="match status" value="1"/>
</dbReference>
<evidence type="ECO:0000256" key="4">
    <source>
        <dbReference type="PROSITE-ProRule" id="PRU00332"/>
    </source>
</evidence>
<dbReference type="InterPro" id="IPR006607">
    <property type="entry name" value="DM15"/>
</dbReference>
<feature type="region of interest" description="Disordered" evidence="5">
    <location>
        <begin position="462"/>
        <end position="485"/>
    </location>
</feature>
<sequence length="716" mass="79702">TTAGKEAQQQQQHQVVVAAVPKSSGPVSWERMTLEFGDSGEGGAGNRRQQQQQQQQRSRSLQSANRRGGHQAQHHHLQNLPQQQQQNQFKQRSRTPPAGSSSRRIGGGGFSGGNGGANRPRPFKRFARTGRGRFEQQHQSRMQHQQDVARYEGMALIYSGGGHGVSQLQDQLLPMGEMVDPVTGARSVVVNGLYYYPENFDSDAVCDVVFDQIRRQIEFYFSDDNLNHDLFLRSIMDKEGFVCLQTLAGFNRVNYLCNGNPEDVLAALEKSDQLELSADRTRVRRRVNPTLWPIDLDTYEGGTAGLKDRSFYQEDASHLLNIDAPEFVPRTGGQPGDRWHEVFRRPRTSRNSSNSASDSPAAAGAAPTPAPATAGAPLASGPPPDDDELDFEFSAERGKSASAASAASTGAGAGAPSSSGGAHHHGGSRRARVRAISTTEDDLTESDINRLIVVAPSGMSLRTLAKHPGGDRPHHSAVHRPGRMTQELARQISDGLTEYEAAIWKQQEEQQEDSVTSGMQQVQLVSEEALRARKMSDSGGQQQQQQQQDNRELQGPGQSQEMNTLYRFWSFFLRDNFNWKMYNEFKKLATEDADNGHRYGLECLFRFYSYGLERRFRKDLFRDFNEATLKDYQSGQLYGLEKFWALFAYSTIDPASVDIDPALRVALTKYTKVEDFRCKENFIPPHGFYVRKRSGNSASSARTNSESEGQQQQAPA</sequence>
<feature type="compositionally biased region" description="Low complexity" evidence="5">
    <location>
        <begin position="349"/>
        <end position="379"/>
    </location>
</feature>
<dbReference type="SUPFAM" id="SSF46785">
    <property type="entry name" value="Winged helix' DNA-binding domain"/>
    <property type="match status" value="1"/>
</dbReference>
<reference evidence="8" key="1">
    <citation type="submission" date="2016-11" db="UniProtKB">
        <authorList>
            <consortium name="WormBaseParasite"/>
        </authorList>
    </citation>
    <scope>IDENTIFICATION</scope>
</reference>
<dbReference type="Pfam" id="PF05383">
    <property type="entry name" value="La"/>
    <property type="match status" value="1"/>
</dbReference>
<dbReference type="GO" id="GO:1990904">
    <property type="term" value="C:ribonucleoprotein complex"/>
    <property type="evidence" value="ECO:0007669"/>
    <property type="project" value="InterPro"/>
</dbReference>
<dbReference type="InterPro" id="IPR036390">
    <property type="entry name" value="WH_DNA-bd_sf"/>
</dbReference>
<dbReference type="SMART" id="SM00684">
    <property type="entry name" value="DM15"/>
    <property type="match status" value="3"/>
</dbReference>
<dbReference type="PRINTS" id="PR00302">
    <property type="entry name" value="LUPUSLA"/>
</dbReference>
<feature type="domain" description="HTH La-type RNA-binding" evidence="6">
    <location>
        <begin position="203"/>
        <end position="296"/>
    </location>
</feature>
<evidence type="ECO:0000313" key="8">
    <source>
        <dbReference type="WBParaSite" id="maker-uti_cns_0001068-snap-gene-0.7-mRNA-1"/>
    </source>
</evidence>
<dbReference type="CDD" id="cd07323">
    <property type="entry name" value="LAM"/>
    <property type="match status" value="1"/>
</dbReference>
<feature type="region of interest" description="Disordered" evidence="5">
    <location>
        <begin position="325"/>
        <end position="433"/>
    </location>
</feature>
<evidence type="ECO:0000313" key="7">
    <source>
        <dbReference type="Proteomes" id="UP000095280"/>
    </source>
</evidence>
<feature type="compositionally biased region" description="Basic residues" evidence="5">
    <location>
        <begin position="67"/>
        <end position="77"/>
    </location>
</feature>
<feature type="compositionally biased region" description="Low complexity" evidence="5">
    <location>
        <begin position="400"/>
        <end position="421"/>
    </location>
</feature>
<dbReference type="PANTHER" id="PTHR22792">
    <property type="entry name" value="LUPUS LA PROTEIN-RELATED"/>
    <property type="match status" value="1"/>
</dbReference>
<organism evidence="7 8">
    <name type="scientific">Macrostomum lignano</name>
    <dbReference type="NCBI Taxonomy" id="282301"/>
    <lineage>
        <taxon>Eukaryota</taxon>
        <taxon>Metazoa</taxon>
        <taxon>Spiralia</taxon>
        <taxon>Lophotrochozoa</taxon>
        <taxon>Platyhelminthes</taxon>
        <taxon>Rhabditophora</taxon>
        <taxon>Macrostomorpha</taxon>
        <taxon>Macrostomida</taxon>
        <taxon>Macrostomidae</taxon>
        <taxon>Macrostomum</taxon>
    </lineage>
</organism>
<evidence type="ECO:0000256" key="5">
    <source>
        <dbReference type="SAM" id="MobiDB-lite"/>
    </source>
</evidence>
<dbReference type="GO" id="GO:0006396">
    <property type="term" value="P:RNA processing"/>
    <property type="evidence" value="ECO:0007669"/>
    <property type="project" value="InterPro"/>
</dbReference>
<feature type="compositionally biased region" description="Low complexity" evidence="5">
    <location>
        <begin position="7"/>
        <end position="20"/>
    </location>
</feature>
<evidence type="ECO:0000256" key="3">
    <source>
        <dbReference type="ARBA" id="ARBA00023242"/>
    </source>
</evidence>
<evidence type="ECO:0000259" key="6">
    <source>
        <dbReference type="PROSITE" id="PS50961"/>
    </source>
</evidence>